<dbReference type="GO" id="GO:0004018">
    <property type="term" value="F:N6-(1,2-dicarboxyethyl)AMP AMP-lyase (fumarate-forming) activity"/>
    <property type="evidence" value="ECO:0007669"/>
    <property type="project" value="TreeGrafter"/>
</dbReference>
<dbReference type="AlphaFoldDB" id="A0A382QEN7"/>
<feature type="domain" description="Fumarate lyase N-terminal" evidence="2">
    <location>
        <begin position="7"/>
        <end position="208"/>
    </location>
</feature>
<dbReference type="InterPro" id="IPR022761">
    <property type="entry name" value="Fumarate_lyase_N"/>
</dbReference>
<accession>A0A382QEN7</accession>
<dbReference type="Pfam" id="PF00206">
    <property type="entry name" value="Lyase_1"/>
    <property type="match status" value="1"/>
</dbReference>
<dbReference type="SUPFAM" id="SSF48557">
    <property type="entry name" value="L-aspartase-like"/>
    <property type="match status" value="1"/>
</dbReference>
<dbReference type="GO" id="GO:0044208">
    <property type="term" value="P:'de novo' AMP biosynthetic process"/>
    <property type="evidence" value="ECO:0007669"/>
    <property type="project" value="TreeGrafter"/>
</dbReference>
<reference evidence="3" key="1">
    <citation type="submission" date="2018-05" db="EMBL/GenBank/DDBJ databases">
        <authorList>
            <person name="Lanie J.A."/>
            <person name="Ng W.-L."/>
            <person name="Kazmierczak K.M."/>
            <person name="Andrzejewski T.M."/>
            <person name="Davidsen T.M."/>
            <person name="Wayne K.J."/>
            <person name="Tettelin H."/>
            <person name="Glass J.I."/>
            <person name="Rusch D."/>
            <person name="Podicherti R."/>
            <person name="Tsui H.-C.T."/>
            <person name="Winkler M.E."/>
        </authorList>
    </citation>
    <scope>NUCLEOTIDE SEQUENCE</scope>
</reference>
<proteinExistence type="predicted"/>
<dbReference type="Gene3D" id="1.10.275.10">
    <property type="entry name" value="Fumarase/aspartase (N-terminal domain)"/>
    <property type="match status" value="1"/>
</dbReference>
<dbReference type="PRINTS" id="PR00149">
    <property type="entry name" value="FUMRATELYASE"/>
</dbReference>
<feature type="non-terminal residue" evidence="3">
    <location>
        <position position="208"/>
    </location>
</feature>
<dbReference type="PANTHER" id="PTHR43172:SF1">
    <property type="entry name" value="ADENYLOSUCCINATE LYASE"/>
    <property type="match status" value="1"/>
</dbReference>
<dbReference type="GO" id="GO:0005829">
    <property type="term" value="C:cytosol"/>
    <property type="evidence" value="ECO:0007669"/>
    <property type="project" value="TreeGrafter"/>
</dbReference>
<organism evidence="3">
    <name type="scientific">marine metagenome</name>
    <dbReference type="NCBI Taxonomy" id="408172"/>
    <lineage>
        <taxon>unclassified sequences</taxon>
        <taxon>metagenomes</taxon>
        <taxon>ecological metagenomes</taxon>
    </lineage>
</organism>
<dbReference type="InterPro" id="IPR000362">
    <property type="entry name" value="Fumarate_lyase_fam"/>
</dbReference>
<dbReference type="Gene3D" id="1.20.200.10">
    <property type="entry name" value="Fumarase/aspartase (Central domain)"/>
    <property type="match status" value="1"/>
</dbReference>
<evidence type="ECO:0000259" key="2">
    <source>
        <dbReference type="Pfam" id="PF00206"/>
    </source>
</evidence>
<dbReference type="EMBL" id="UINC01113640">
    <property type="protein sequence ID" value="SVC83388.1"/>
    <property type="molecule type" value="Genomic_DNA"/>
</dbReference>
<dbReference type="InterPro" id="IPR024083">
    <property type="entry name" value="Fumarase/histidase_N"/>
</dbReference>
<dbReference type="GO" id="GO:0070626">
    <property type="term" value="F:(S)-2-(5-amino-1-(5-phospho-D-ribosyl)imidazole-4-carboxamido) succinate lyase (fumarate-forming) activity"/>
    <property type="evidence" value="ECO:0007669"/>
    <property type="project" value="TreeGrafter"/>
</dbReference>
<name>A0A382QEN7_9ZZZZ</name>
<evidence type="ECO:0000313" key="3">
    <source>
        <dbReference type="EMBL" id="SVC83388.1"/>
    </source>
</evidence>
<gene>
    <name evidence="3" type="ORF">METZ01_LOCUS336242</name>
</gene>
<protein>
    <recommendedName>
        <fullName evidence="2">Fumarate lyase N-terminal domain-containing protein</fullName>
    </recommendedName>
</protein>
<dbReference type="InterPro" id="IPR008948">
    <property type="entry name" value="L-Aspartase-like"/>
</dbReference>
<dbReference type="PANTHER" id="PTHR43172">
    <property type="entry name" value="ADENYLOSUCCINATE LYASE"/>
    <property type="match status" value="1"/>
</dbReference>
<sequence>MHNRYTSEQIKNIWSEENKYQLWFDIEVAVCEAQAKLGNIPEEAVDKIKKCRRICVEQKNFVKKIDEIEKETKHDVLAFLTHISNMVGPNAKYIHMGMTSQDLLDTCTAMQIKKSLRVIDKDLELLINILRKKAEEHKHTLCVARTHGIHAEPTTFGLKLLGHYSAFKRCLQLFQNSINDICRIKCSGAVGTYSVIDPKIEEYLADEL</sequence>
<keyword evidence="1" id="KW-0456">Lyase</keyword>
<evidence type="ECO:0000256" key="1">
    <source>
        <dbReference type="ARBA" id="ARBA00023239"/>
    </source>
</evidence>